<dbReference type="InterPro" id="IPR014815">
    <property type="entry name" value="PLC-beta_C"/>
</dbReference>
<reference evidence="4" key="1">
    <citation type="journal article" date="2020" name="G3 (Bethesda)">
        <title>High-Quality Assemblies for Three Invasive Social Wasps from the &lt;i&gt;Vespula&lt;/i&gt; Genus.</title>
        <authorList>
            <person name="Harrop T.W.R."/>
            <person name="Guhlin J."/>
            <person name="McLaughlin G.M."/>
            <person name="Permina E."/>
            <person name="Stockwell P."/>
            <person name="Gilligan J."/>
            <person name="Le Lec M.F."/>
            <person name="Gruber M.A.M."/>
            <person name="Quinn O."/>
            <person name="Lovegrove M."/>
            <person name="Duncan E.J."/>
            <person name="Remnant E.J."/>
            <person name="Van Eeckhoven J."/>
            <person name="Graham B."/>
            <person name="Knapp R.A."/>
            <person name="Langford K.W."/>
            <person name="Kronenberg Z."/>
            <person name="Press M.O."/>
            <person name="Eacker S.M."/>
            <person name="Wilson-Rankin E.E."/>
            <person name="Purcell J."/>
            <person name="Lester P.J."/>
            <person name="Dearden P.K."/>
        </authorList>
    </citation>
    <scope>NUCLEOTIDE SEQUENCE</scope>
    <source>
        <strain evidence="4">Volc-1</strain>
    </source>
</reference>
<accession>A0A834KHJ3</accession>
<feature type="region of interest" description="Disordered" evidence="2">
    <location>
        <begin position="195"/>
        <end position="220"/>
    </location>
</feature>
<dbReference type="InterPro" id="IPR042531">
    <property type="entry name" value="PLC-beta_C_sf"/>
</dbReference>
<evidence type="ECO:0000259" key="3">
    <source>
        <dbReference type="Pfam" id="PF08703"/>
    </source>
</evidence>
<dbReference type="SUPFAM" id="SSF69989">
    <property type="entry name" value="C-terminal domain of PLC-beta"/>
    <property type="match status" value="1"/>
</dbReference>
<keyword evidence="1" id="KW-0175">Coiled coil</keyword>
<dbReference type="AlphaFoldDB" id="A0A834KHJ3"/>
<organism evidence="4 5">
    <name type="scientific">Vespula pensylvanica</name>
    <name type="common">Western yellow jacket</name>
    <name type="synonym">Wasp</name>
    <dbReference type="NCBI Taxonomy" id="30213"/>
    <lineage>
        <taxon>Eukaryota</taxon>
        <taxon>Metazoa</taxon>
        <taxon>Ecdysozoa</taxon>
        <taxon>Arthropoda</taxon>
        <taxon>Hexapoda</taxon>
        <taxon>Insecta</taxon>
        <taxon>Pterygota</taxon>
        <taxon>Neoptera</taxon>
        <taxon>Endopterygota</taxon>
        <taxon>Hymenoptera</taxon>
        <taxon>Apocrita</taxon>
        <taxon>Aculeata</taxon>
        <taxon>Vespoidea</taxon>
        <taxon>Vespidae</taxon>
        <taxon>Vespinae</taxon>
        <taxon>Vespula</taxon>
    </lineage>
</organism>
<sequence>MDAFVSSDKNSFSSDVGLSTLALAETSECSEMENREGVEGLSRGLPRSQSERLLAVCKVHMQQERELQEKYHESVFATVEKVMRTSQSNQLKTLKVLQERETADVMRKLQASRHGEVKQLAKVHKDKAELDRMKREVAKSTVEKGVNECTRLKKIYEKKRAELERQHEEVRQRLEEERANIKAALQAEYNSRCSKYESGELPLSPSGGTSMPESLSENTY</sequence>
<feature type="region of interest" description="Disordered" evidence="2">
    <location>
        <begin position="25"/>
        <end position="45"/>
    </location>
</feature>
<dbReference type="EMBL" id="JACSDY010000015">
    <property type="protein sequence ID" value="KAF7406828.1"/>
    <property type="molecule type" value="Genomic_DNA"/>
</dbReference>
<evidence type="ECO:0000313" key="5">
    <source>
        <dbReference type="Proteomes" id="UP000600918"/>
    </source>
</evidence>
<evidence type="ECO:0000313" key="4">
    <source>
        <dbReference type="EMBL" id="KAF7406828.1"/>
    </source>
</evidence>
<feature type="coiled-coil region" evidence="1">
    <location>
        <begin position="146"/>
        <end position="191"/>
    </location>
</feature>
<dbReference type="Gene3D" id="1.20.1230.10">
    <property type="entry name" value="Phospholipase C beta, distal C-terminal domain"/>
    <property type="match status" value="1"/>
</dbReference>
<proteinExistence type="predicted"/>
<feature type="compositionally biased region" description="Polar residues" evidence="2">
    <location>
        <begin position="206"/>
        <end position="220"/>
    </location>
</feature>
<dbReference type="Proteomes" id="UP000600918">
    <property type="component" value="Unassembled WGS sequence"/>
</dbReference>
<feature type="domain" description="Phospholipase C-beta C-terminal" evidence="3">
    <location>
        <begin position="29"/>
        <end position="195"/>
    </location>
</feature>
<comment type="caution">
    <text evidence="4">The sequence shown here is derived from an EMBL/GenBank/DDBJ whole genome shotgun (WGS) entry which is preliminary data.</text>
</comment>
<dbReference type="Pfam" id="PF08703">
    <property type="entry name" value="PLC-beta_C"/>
    <property type="match status" value="1"/>
</dbReference>
<evidence type="ECO:0000256" key="2">
    <source>
        <dbReference type="SAM" id="MobiDB-lite"/>
    </source>
</evidence>
<evidence type="ECO:0000256" key="1">
    <source>
        <dbReference type="SAM" id="Coils"/>
    </source>
</evidence>
<gene>
    <name evidence="4" type="ORF">H0235_014484</name>
</gene>
<dbReference type="GO" id="GO:0004435">
    <property type="term" value="F:phosphatidylinositol-4,5-bisphosphate phospholipase C activity"/>
    <property type="evidence" value="ECO:0007669"/>
    <property type="project" value="InterPro"/>
</dbReference>
<name>A0A834KHJ3_VESPE</name>
<dbReference type="GO" id="GO:0016042">
    <property type="term" value="P:lipid catabolic process"/>
    <property type="evidence" value="ECO:0007669"/>
    <property type="project" value="InterPro"/>
</dbReference>
<dbReference type="GO" id="GO:0005509">
    <property type="term" value="F:calcium ion binding"/>
    <property type="evidence" value="ECO:0007669"/>
    <property type="project" value="InterPro"/>
</dbReference>
<protein>
    <recommendedName>
        <fullName evidence="3">Phospholipase C-beta C-terminal domain-containing protein</fullName>
    </recommendedName>
</protein>
<keyword evidence="5" id="KW-1185">Reference proteome</keyword>